<evidence type="ECO:0000256" key="1">
    <source>
        <dbReference type="SAM" id="MobiDB-lite"/>
    </source>
</evidence>
<dbReference type="EMBL" id="JACHJS010000001">
    <property type="protein sequence ID" value="MBB4964750.1"/>
    <property type="molecule type" value="Genomic_DNA"/>
</dbReference>
<reference evidence="2 3" key="1">
    <citation type="submission" date="2020-08" db="EMBL/GenBank/DDBJ databases">
        <title>Sequencing the genomes of 1000 actinobacteria strains.</title>
        <authorList>
            <person name="Klenk H.-P."/>
        </authorList>
    </citation>
    <scope>NUCLEOTIDE SEQUENCE [LARGE SCALE GENOMIC DNA]</scope>
    <source>
        <strain evidence="2 3">DSM 45084</strain>
    </source>
</reference>
<feature type="region of interest" description="Disordered" evidence="1">
    <location>
        <begin position="1"/>
        <end position="45"/>
    </location>
</feature>
<comment type="caution">
    <text evidence="2">The sequence shown here is derived from an EMBL/GenBank/DDBJ whole genome shotgun (WGS) entry which is preliminary data.</text>
</comment>
<gene>
    <name evidence="2" type="ORF">F4559_002109</name>
</gene>
<accession>A0A7W7T1B9</accession>
<proteinExistence type="predicted"/>
<evidence type="ECO:0000313" key="3">
    <source>
        <dbReference type="Proteomes" id="UP000542674"/>
    </source>
</evidence>
<keyword evidence="3" id="KW-1185">Reference proteome</keyword>
<protein>
    <submittedName>
        <fullName evidence="2">Uncharacterized protein</fullName>
    </submittedName>
</protein>
<sequence>MTDRAACRSRLAHSSAGASPCAARPVHPTAADPAPPDPGGGRSSR</sequence>
<evidence type="ECO:0000313" key="2">
    <source>
        <dbReference type="EMBL" id="MBB4964750.1"/>
    </source>
</evidence>
<organism evidence="2 3">
    <name type="scientific">Saccharothrix violaceirubra</name>
    <dbReference type="NCBI Taxonomy" id="413306"/>
    <lineage>
        <taxon>Bacteria</taxon>
        <taxon>Bacillati</taxon>
        <taxon>Actinomycetota</taxon>
        <taxon>Actinomycetes</taxon>
        <taxon>Pseudonocardiales</taxon>
        <taxon>Pseudonocardiaceae</taxon>
        <taxon>Saccharothrix</taxon>
    </lineage>
</organism>
<name>A0A7W7T1B9_9PSEU</name>
<dbReference type="AlphaFoldDB" id="A0A7W7T1B9"/>
<dbReference type="RefSeq" id="WP_184667974.1">
    <property type="nucleotide sequence ID" value="NZ_BAABAI010000015.1"/>
</dbReference>
<dbReference type="Proteomes" id="UP000542674">
    <property type="component" value="Unassembled WGS sequence"/>
</dbReference>